<dbReference type="AlphaFoldDB" id="A0A2Z6RJ88"/>
<dbReference type="EMBL" id="BEXD01003814">
    <property type="protein sequence ID" value="GBC02161.1"/>
    <property type="molecule type" value="Genomic_DNA"/>
</dbReference>
<evidence type="ECO:0000313" key="2">
    <source>
        <dbReference type="EMBL" id="GBC02161.1"/>
    </source>
</evidence>
<comment type="caution">
    <text evidence="2">The sequence shown here is derived from an EMBL/GenBank/DDBJ whole genome shotgun (WGS) entry which is preliminary data.</text>
</comment>
<reference evidence="2 4" key="1">
    <citation type="submission" date="2017-11" db="EMBL/GenBank/DDBJ databases">
        <title>The genome of Rhizophagus clarus HR1 reveals common genetic basis of auxotrophy among arbuscular mycorrhizal fungi.</title>
        <authorList>
            <person name="Kobayashi Y."/>
        </authorList>
    </citation>
    <scope>NUCLEOTIDE SEQUENCE [LARGE SCALE GENOMIC DNA]</scope>
    <source>
        <strain evidence="2 4">HR1</strain>
    </source>
</reference>
<proteinExistence type="predicted"/>
<gene>
    <name evidence="3" type="ORF">RCL2_002204100</name>
    <name evidence="2" type="ORF">RclHR1_04490007</name>
</gene>
<dbReference type="Proteomes" id="UP000615446">
    <property type="component" value="Unassembled WGS sequence"/>
</dbReference>
<dbReference type="STRING" id="94130.A0A2Z6RJ88"/>
<feature type="compositionally biased region" description="Basic and acidic residues" evidence="1">
    <location>
        <begin position="254"/>
        <end position="272"/>
    </location>
</feature>
<accession>A0A2Z6RJ88</accession>
<protein>
    <submittedName>
        <fullName evidence="2">Uncharacterized protein</fullName>
    </submittedName>
</protein>
<feature type="region of interest" description="Disordered" evidence="1">
    <location>
        <begin position="254"/>
        <end position="274"/>
    </location>
</feature>
<dbReference type="Proteomes" id="UP000247702">
    <property type="component" value="Unassembled WGS sequence"/>
</dbReference>
<dbReference type="OrthoDB" id="2372351at2759"/>
<evidence type="ECO:0000313" key="3">
    <source>
        <dbReference type="EMBL" id="GES95366.1"/>
    </source>
</evidence>
<keyword evidence="4" id="KW-1185">Reference proteome</keyword>
<reference evidence="3" key="2">
    <citation type="submission" date="2019-10" db="EMBL/GenBank/DDBJ databases">
        <title>Conservation and host-specific expression of non-tandemly repeated heterogenous ribosome RNA gene in arbuscular mycorrhizal fungi.</title>
        <authorList>
            <person name="Maeda T."/>
            <person name="Kobayashi Y."/>
            <person name="Nakagawa T."/>
            <person name="Ezawa T."/>
            <person name="Yamaguchi K."/>
            <person name="Bino T."/>
            <person name="Nishimoto Y."/>
            <person name="Shigenobu S."/>
            <person name="Kawaguchi M."/>
        </authorList>
    </citation>
    <scope>NUCLEOTIDE SEQUENCE</scope>
    <source>
        <strain evidence="3">HR1</strain>
    </source>
</reference>
<sequence length="432" mass="49508">MDTRHDLEMHQNNDKEDGKEEGAIVTSLPSTSLSTKSSPSTTLPSSSPPSMSATMQQSESFISDNPNASSPPKQIMDARKIWKRIEIIAKTNKKTQEIYDDFIIPYKYNPKYSSSKNRCPTGTDDNTNEKSILCDCECMGRTMRNIYNEPRDKEFKVQEVIRLRGISNWASKTDCPVDNDLGSHRNNETNDIKRVMKIDNSFFSESQSHLQLQASGISAGDRSPPFPSGSGRECTSEFNKLQVWEFLREKHLVPSSKNETRDPNQNPHDPHYKWNSNESLSKLSEIPNKLLDLRSTKYHGIHIITSEDSLKFVWYKELFKYFSERFKIISPVPLFIDDDGFVCIMEDEHGCVFMWNEMERDMQYLGPDLITGIETLLFYPDNILYDCMISDEPEFEIDEDGWGGVPTKVIDLSMGKGNKGKKKKGKNKSKRK</sequence>
<feature type="compositionally biased region" description="Basic and acidic residues" evidence="1">
    <location>
        <begin position="1"/>
        <end position="22"/>
    </location>
</feature>
<feature type="region of interest" description="Disordered" evidence="1">
    <location>
        <begin position="412"/>
        <end position="432"/>
    </location>
</feature>
<organism evidence="2 4">
    <name type="scientific">Rhizophagus clarus</name>
    <dbReference type="NCBI Taxonomy" id="94130"/>
    <lineage>
        <taxon>Eukaryota</taxon>
        <taxon>Fungi</taxon>
        <taxon>Fungi incertae sedis</taxon>
        <taxon>Mucoromycota</taxon>
        <taxon>Glomeromycotina</taxon>
        <taxon>Glomeromycetes</taxon>
        <taxon>Glomerales</taxon>
        <taxon>Glomeraceae</taxon>
        <taxon>Rhizophagus</taxon>
    </lineage>
</organism>
<feature type="compositionally biased region" description="Polar residues" evidence="1">
    <location>
        <begin position="51"/>
        <end position="72"/>
    </location>
</feature>
<feature type="compositionally biased region" description="Low complexity" evidence="1">
    <location>
        <begin position="26"/>
        <end position="50"/>
    </location>
</feature>
<feature type="region of interest" description="Disordered" evidence="1">
    <location>
        <begin position="1"/>
        <end position="74"/>
    </location>
</feature>
<evidence type="ECO:0000313" key="4">
    <source>
        <dbReference type="Proteomes" id="UP000247702"/>
    </source>
</evidence>
<feature type="compositionally biased region" description="Basic residues" evidence="1">
    <location>
        <begin position="418"/>
        <end position="432"/>
    </location>
</feature>
<dbReference type="EMBL" id="BLAL01000242">
    <property type="protein sequence ID" value="GES95366.1"/>
    <property type="molecule type" value="Genomic_DNA"/>
</dbReference>
<name>A0A2Z6RJ88_9GLOM</name>
<evidence type="ECO:0000256" key="1">
    <source>
        <dbReference type="SAM" id="MobiDB-lite"/>
    </source>
</evidence>